<evidence type="ECO:0000256" key="5">
    <source>
        <dbReference type="ARBA" id="ARBA00023125"/>
    </source>
</evidence>
<accession>A0A7G5C348</accession>
<dbReference type="GO" id="GO:0000156">
    <property type="term" value="F:phosphorelay response regulator activity"/>
    <property type="evidence" value="ECO:0007669"/>
    <property type="project" value="TreeGrafter"/>
</dbReference>
<dbReference type="GO" id="GO:0032993">
    <property type="term" value="C:protein-DNA complex"/>
    <property type="evidence" value="ECO:0007669"/>
    <property type="project" value="TreeGrafter"/>
</dbReference>
<gene>
    <name evidence="11" type="ORF">FPL14_22465</name>
</gene>
<protein>
    <submittedName>
        <fullName evidence="11">Response regulator transcription factor</fullName>
    </submittedName>
</protein>
<dbReference type="InterPro" id="IPR001789">
    <property type="entry name" value="Sig_transdc_resp-reg_receiver"/>
</dbReference>
<comment type="subcellular location">
    <subcellularLocation>
        <location evidence="1">Cytoplasm</location>
    </subcellularLocation>
</comment>
<dbReference type="InterPro" id="IPR039420">
    <property type="entry name" value="WalR-like"/>
</dbReference>
<dbReference type="InterPro" id="IPR001867">
    <property type="entry name" value="OmpR/PhoB-type_DNA-bd"/>
</dbReference>
<feature type="modified residue" description="4-aspartylphosphate" evidence="7">
    <location>
        <position position="54"/>
    </location>
</feature>
<dbReference type="KEGG" id="cchl:FPL14_22465"/>
<feature type="domain" description="Response regulatory" evidence="9">
    <location>
        <begin position="5"/>
        <end position="118"/>
    </location>
</feature>
<dbReference type="Pfam" id="PF00486">
    <property type="entry name" value="Trans_reg_C"/>
    <property type="match status" value="1"/>
</dbReference>
<dbReference type="SMART" id="SM00448">
    <property type="entry name" value="REC"/>
    <property type="match status" value="1"/>
</dbReference>
<evidence type="ECO:0000256" key="7">
    <source>
        <dbReference type="PROSITE-ProRule" id="PRU00169"/>
    </source>
</evidence>
<evidence type="ECO:0000256" key="6">
    <source>
        <dbReference type="ARBA" id="ARBA00023163"/>
    </source>
</evidence>
<dbReference type="FunFam" id="3.40.50.2300:FF:000001">
    <property type="entry name" value="DNA-binding response regulator PhoB"/>
    <property type="match status" value="1"/>
</dbReference>
<keyword evidence="2 7" id="KW-0597">Phosphoprotein</keyword>
<dbReference type="AlphaFoldDB" id="A0A7G5C348"/>
<dbReference type="PROSITE" id="PS50110">
    <property type="entry name" value="RESPONSE_REGULATORY"/>
    <property type="match status" value="1"/>
</dbReference>
<proteinExistence type="predicted"/>
<keyword evidence="12" id="KW-1185">Reference proteome</keyword>
<evidence type="ECO:0000256" key="2">
    <source>
        <dbReference type="ARBA" id="ARBA00022553"/>
    </source>
</evidence>
<dbReference type="GO" id="GO:0006355">
    <property type="term" value="P:regulation of DNA-templated transcription"/>
    <property type="evidence" value="ECO:0007669"/>
    <property type="project" value="InterPro"/>
</dbReference>
<dbReference type="CDD" id="cd00383">
    <property type="entry name" value="trans_reg_C"/>
    <property type="match status" value="1"/>
</dbReference>
<name>A0A7G5C348_9BACL</name>
<dbReference type="Gene3D" id="3.40.50.2300">
    <property type="match status" value="1"/>
</dbReference>
<dbReference type="FunFam" id="1.10.10.10:FF:000018">
    <property type="entry name" value="DNA-binding response regulator ResD"/>
    <property type="match status" value="1"/>
</dbReference>
<evidence type="ECO:0000313" key="11">
    <source>
        <dbReference type="EMBL" id="QMV43632.1"/>
    </source>
</evidence>
<dbReference type="PANTHER" id="PTHR48111">
    <property type="entry name" value="REGULATOR OF RPOS"/>
    <property type="match status" value="1"/>
</dbReference>
<evidence type="ECO:0000313" key="12">
    <source>
        <dbReference type="Proteomes" id="UP000515679"/>
    </source>
</evidence>
<dbReference type="SMART" id="SM00862">
    <property type="entry name" value="Trans_reg_C"/>
    <property type="match status" value="1"/>
</dbReference>
<dbReference type="PANTHER" id="PTHR48111:SF2">
    <property type="entry name" value="RESPONSE REGULATOR SAER"/>
    <property type="match status" value="1"/>
</dbReference>
<keyword evidence="4" id="KW-0805">Transcription regulation</keyword>
<dbReference type="CDD" id="cd17574">
    <property type="entry name" value="REC_OmpR"/>
    <property type="match status" value="1"/>
</dbReference>
<keyword evidence="5 8" id="KW-0238">DNA-binding</keyword>
<keyword evidence="3" id="KW-0902">Two-component regulatory system</keyword>
<dbReference type="Proteomes" id="UP000515679">
    <property type="component" value="Chromosome"/>
</dbReference>
<dbReference type="EMBL" id="CP041969">
    <property type="protein sequence ID" value="QMV43632.1"/>
    <property type="molecule type" value="Genomic_DNA"/>
</dbReference>
<sequence length="229" mass="26266">MRKPTILVVDDDKEIVELMKDFLEDELFAVVEANNADEALEAIKDNAVDCILLDVMMPGQNGFDLCRQIRRSLDTPILFLSARGEDVDKIRGLSLGGDDYIVKSATPEEVVARIKAVLRRYGKNGRDEKLELRFDRLVLDLKAHETIVDGRSVSFTPKEFDILRLFAEYPRQVFTYDQLLQRFWDGIGDKHTVTVHIGRIRDKIELDSKNPRLIANVWGVGYRFDGIRL</sequence>
<keyword evidence="6" id="KW-0804">Transcription</keyword>
<dbReference type="SUPFAM" id="SSF52172">
    <property type="entry name" value="CheY-like"/>
    <property type="match status" value="1"/>
</dbReference>
<dbReference type="InterPro" id="IPR036388">
    <property type="entry name" value="WH-like_DNA-bd_sf"/>
</dbReference>
<evidence type="ECO:0000256" key="8">
    <source>
        <dbReference type="PROSITE-ProRule" id="PRU01091"/>
    </source>
</evidence>
<evidence type="ECO:0000256" key="4">
    <source>
        <dbReference type="ARBA" id="ARBA00023015"/>
    </source>
</evidence>
<evidence type="ECO:0000259" key="10">
    <source>
        <dbReference type="PROSITE" id="PS51755"/>
    </source>
</evidence>
<feature type="DNA-binding region" description="OmpR/PhoB-type" evidence="8">
    <location>
        <begin position="129"/>
        <end position="226"/>
    </location>
</feature>
<dbReference type="Gene3D" id="6.10.250.690">
    <property type="match status" value="1"/>
</dbReference>
<dbReference type="GO" id="GO:0005829">
    <property type="term" value="C:cytosol"/>
    <property type="evidence" value="ECO:0007669"/>
    <property type="project" value="TreeGrafter"/>
</dbReference>
<dbReference type="PROSITE" id="PS51755">
    <property type="entry name" value="OMPR_PHOB"/>
    <property type="match status" value="1"/>
</dbReference>
<dbReference type="Pfam" id="PF00072">
    <property type="entry name" value="Response_reg"/>
    <property type="match status" value="1"/>
</dbReference>
<dbReference type="Gene3D" id="1.10.10.10">
    <property type="entry name" value="Winged helix-like DNA-binding domain superfamily/Winged helix DNA-binding domain"/>
    <property type="match status" value="1"/>
</dbReference>
<dbReference type="GO" id="GO:0000976">
    <property type="term" value="F:transcription cis-regulatory region binding"/>
    <property type="evidence" value="ECO:0007669"/>
    <property type="project" value="TreeGrafter"/>
</dbReference>
<dbReference type="InterPro" id="IPR011006">
    <property type="entry name" value="CheY-like_superfamily"/>
</dbReference>
<evidence type="ECO:0000256" key="3">
    <source>
        <dbReference type="ARBA" id="ARBA00023012"/>
    </source>
</evidence>
<evidence type="ECO:0000256" key="1">
    <source>
        <dbReference type="ARBA" id="ARBA00004496"/>
    </source>
</evidence>
<dbReference type="RefSeq" id="WP_182299869.1">
    <property type="nucleotide sequence ID" value="NZ_CP041969.1"/>
</dbReference>
<reference evidence="11 12" key="1">
    <citation type="submission" date="2019-07" db="EMBL/GenBank/DDBJ databases">
        <authorList>
            <person name="Kim J.K."/>
            <person name="Cheong H.-M."/>
            <person name="Choi Y."/>
            <person name="Hwang K.J."/>
            <person name="Lee S."/>
            <person name="Choi C."/>
        </authorList>
    </citation>
    <scope>NUCLEOTIDE SEQUENCE [LARGE SCALE GENOMIC DNA]</scope>
    <source>
        <strain evidence="11 12">KS 22</strain>
    </source>
</reference>
<organism evidence="11 12">
    <name type="scientific">Cohnella cholangitidis</name>
    <dbReference type="NCBI Taxonomy" id="2598458"/>
    <lineage>
        <taxon>Bacteria</taxon>
        <taxon>Bacillati</taxon>
        <taxon>Bacillota</taxon>
        <taxon>Bacilli</taxon>
        <taxon>Bacillales</taxon>
        <taxon>Paenibacillaceae</taxon>
        <taxon>Cohnella</taxon>
    </lineage>
</organism>
<feature type="domain" description="OmpR/PhoB-type" evidence="10">
    <location>
        <begin position="129"/>
        <end position="226"/>
    </location>
</feature>
<evidence type="ECO:0000259" key="9">
    <source>
        <dbReference type="PROSITE" id="PS50110"/>
    </source>
</evidence>